<dbReference type="Pfam" id="PF07963">
    <property type="entry name" value="N_methyl"/>
    <property type="match status" value="1"/>
</dbReference>
<evidence type="ECO:0000256" key="2">
    <source>
        <dbReference type="ARBA" id="ARBA00022475"/>
    </source>
</evidence>
<dbReference type="InterPro" id="IPR012902">
    <property type="entry name" value="N_methyl_site"/>
</dbReference>
<dbReference type="InterPro" id="IPR045584">
    <property type="entry name" value="Pilin-like"/>
</dbReference>
<evidence type="ECO:0000259" key="9">
    <source>
        <dbReference type="Pfam" id="PF12019"/>
    </source>
</evidence>
<evidence type="ECO:0000313" key="10">
    <source>
        <dbReference type="EMBL" id="HEC78766.1"/>
    </source>
</evidence>
<feature type="domain" description="General secretion pathway GspH" evidence="9">
    <location>
        <begin position="57"/>
        <end position="170"/>
    </location>
</feature>
<dbReference type="EMBL" id="DRIG01000068">
    <property type="protein sequence ID" value="HEC78766.1"/>
    <property type="molecule type" value="Genomic_DNA"/>
</dbReference>
<dbReference type="AlphaFoldDB" id="A0A9C9EN30"/>
<protein>
    <submittedName>
        <fullName evidence="10">Prepilin-type N-terminal cleavage/methylation domain-containing protein</fullName>
    </submittedName>
</protein>
<organism evidence="10 11">
    <name type="scientific">candidate division WOR-3 bacterium</name>
    <dbReference type="NCBI Taxonomy" id="2052148"/>
    <lineage>
        <taxon>Bacteria</taxon>
        <taxon>Bacteria division WOR-3</taxon>
    </lineage>
</organism>
<dbReference type="NCBIfam" id="TIGR02532">
    <property type="entry name" value="IV_pilin_GFxxxE"/>
    <property type="match status" value="1"/>
</dbReference>
<gene>
    <name evidence="10" type="ORF">ENI34_06450</name>
</gene>
<dbReference type="Gene3D" id="3.30.700.10">
    <property type="entry name" value="Glycoprotein, Type 4 Pilin"/>
    <property type="match status" value="1"/>
</dbReference>
<proteinExistence type="predicted"/>
<comment type="subcellular location">
    <subcellularLocation>
        <location evidence="1">Cell inner membrane</location>
        <topology evidence="1">Single-pass membrane protein</topology>
    </subcellularLocation>
</comment>
<keyword evidence="6 8" id="KW-1133">Transmembrane helix</keyword>
<keyword evidence="3" id="KW-0488">Methylation</keyword>
<evidence type="ECO:0000256" key="6">
    <source>
        <dbReference type="ARBA" id="ARBA00022989"/>
    </source>
</evidence>
<evidence type="ECO:0000256" key="4">
    <source>
        <dbReference type="ARBA" id="ARBA00022519"/>
    </source>
</evidence>
<accession>A0A9C9EN30</accession>
<evidence type="ECO:0000256" key="8">
    <source>
        <dbReference type="SAM" id="Phobius"/>
    </source>
</evidence>
<dbReference type="Pfam" id="PF12019">
    <property type="entry name" value="GspH"/>
    <property type="match status" value="1"/>
</dbReference>
<keyword evidence="2" id="KW-1003">Cell membrane</keyword>
<evidence type="ECO:0000256" key="3">
    <source>
        <dbReference type="ARBA" id="ARBA00022481"/>
    </source>
</evidence>
<keyword evidence="5 8" id="KW-0812">Transmembrane</keyword>
<evidence type="ECO:0000256" key="5">
    <source>
        <dbReference type="ARBA" id="ARBA00022692"/>
    </source>
</evidence>
<dbReference type="PROSITE" id="PS00409">
    <property type="entry name" value="PROKAR_NTER_METHYL"/>
    <property type="match status" value="1"/>
</dbReference>
<dbReference type="InterPro" id="IPR022346">
    <property type="entry name" value="T2SS_GspH"/>
</dbReference>
<keyword evidence="4" id="KW-0997">Cell inner membrane</keyword>
<feature type="transmembrane region" description="Helical" evidence="8">
    <location>
        <begin position="20"/>
        <end position="45"/>
    </location>
</feature>
<comment type="caution">
    <text evidence="10">The sequence shown here is derived from an EMBL/GenBank/DDBJ whole genome shotgun (WGS) entry which is preliminary data.</text>
</comment>
<evidence type="ECO:0000313" key="11">
    <source>
        <dbReference type="Proteomes" id="UP000885826"/>
    </source>
</evidence>
<keyword evidence="7 8" id="KW-0472">Membrane</keyword>
<evidence type="ECO:0000256" key="1">
    <source>
        <dbReference type="ARBA" id="ARBA00004377"/>
    </source>
</evidence>
<dbReference type="Proteomes" id="UP000885826">
    <property type="component" value="Unassembled WGS sequence"/>
</dbReference>
<dbReference type="SUPFAM" id="SSF54523">
    <property type="entry name" value="Pili subunits"/>
    <property type="match status" value="1"/>
</dbReference>
<name>A0A9C9EN30_UNCW3</name>
<sequence length="185" mass="20204">MEVIMGKILKPTKRPHNPSGFTLIELMVVVIIIGIILLLVVPNFAQMQRKARIRAGAQAIAQDFRQIRERALSISQEFEIVSPNDRQYEVRNPLGDTIRYKLGQTTGGNLRFATTGGVPQAPGGNGPPPIGGWDFPGGSLKFRGRGDATNGVIYITDGSNNFAIHVNSLGNVKVYRYENGSWTGI</sequence>
<evidence type="ECO:0000256" key="7">
    <source>
        <dbReference type="ARBA" id="ARBA00023136"/>
    </source>
</evidence>
<reference evidence="10" key="1">
    <citation type="journal article" date="2020" name="mSystems">
        <title>Genome- and Community-Level Interaction Insights into Carbon Utilization and Element Cycling Functions of Hydrothermarchaeota in Hydrothermal Sediment.</title>
        <authorList>
            <person name="Zhou Z."/>
            <person name="Liu Y."/>
            <person name="Xu W."/>
            <person name="Pan J."/>
            <person name="Luo Z.H."/>
            <person name="Li M."/>
        </authorList>
    </citation>
    <scope>NUCLEOTIDE SEQUENCE</scope>
    <source>
        <strain evidence="10">HyVt-388</strain>
    </source>
</reference>